<dbReference type="CDD" id="cd05262">
    <property type="entry name" value="SDR_a7"/>
    <property type="match status" value="1"/>
</dbReference>
<proteinExistence type="predicted"/>
<dbReference type="InterPro" id="IPR051783">
    <property type="entry name" value="NAD(P)-dependent_oxidoreduct"/>
</dbReference>
<comment type="caution">
    <text evidence="2">The sequence shown here is derived from an EMBL/GenBank/DDBJ whole genome shotgun (WGS) entry which is preliminary data.</text>
</comment>
<evidence type="ECO:0000313" key="2">
    <source>
        <dbReference type="EMBL" id="GLL12530.1"/>
    </source>
</evidence>
<dbReference type="SUPFAM" id="SSF51735">
    <property type="entry name" value="NAD(P)-binding Rossmann-fold domains"/>
    <property type="match status" value="1"/>
</dbReference>
<sequence length="300" mass="30751">MRVFVTGASGWIGSAAVRELQGAGHQVLGLARSDSAAAAVAALGAEVHRGGLDDLDGLRAAAAGSDGVVHLAYHHDFSQMAEAARIDLAAIEAIGGALEGTGRPLVIASGVAGLAPGRVATERDEPDPAAHPRTANATATLALADRGVRSSVVRFAPTVHGAGDHGFVARLVDIARTQGVSGYVGDGTNRWPAVHRRDAGVLVRLAVEQARAGSVLHGVAEQGVPARAIAEAIGRGLDLPVVPVPAERATEHFGWLGGFFALDCPASNELTRTDLGWEPTHPGLLDDLGKGHYFRSTTAA</sequence>
<dbReference type="GO" id="GO:0004029">
    <property type="term" value="F:aldehyde dehydrogenase (NAD+) activity"/>
    <property type="evidence" value="ECO:0007669"/>
    <property type="project" value="TreeGrafter"/>
</dbReference>
<reference evidence="2" key="1">
    <citation type="journal article" date="2014" name="Int. J. Syst. Evol. Microbiol.">
        <title>Complete genome sequence of Corynebacterium casei LMG S-19264T (=DSM 44701T), isolated from a smear-ripened cheese.</title>
        <authorList>
            <consortium name="US DOE Joint Genome Institute (JGI-PGF)"/>
            <person name="Walter F."/>
            <person name="Albersmeier A."/>
            <person name="Kalinowski J."/>
            <person name="Ruckert C."/>
        </authorList>
    </citation>
    <scope>NUCLEOTIDE SEQUENCE</scope>
    <source>
        <strain evidence="2">VKM Ac-1069</strain>
    </source>
</reference>
<feature type="domain" description="NAD-dependent epimerase/dehydratase" evidence="1">
    <location>
        <begin position="3"/>
        <end position="213"/>
    </location>
</feature>
<dbReference type="EMBL" id="BSFQ01000014">
    <property type="protein sequence ID" value="GLL12530.1"/>
    <property type="molecule type" value="Genomic_DNA"/>
</dbReference>
<dbReference type="PANTHER" id="PTHR48079:SF6">
    <property type="entry name" value="NAD(P)-BINDING DOMAIN-CONTAINING PROTEIN-RELATED"/>
    <property type="match status" value="1"/>
</dbReference>
<name>A0A9W6L5K5_9PSEU</name>
<evidence type="ECO:0000313" key="3">
    <source>
        <dbReference type="Proteomes" id="UP001143463"/>
    </source>
</evidence>
<reference evidence="2" key="2">
    <citation type="submission" date="2023-01" db="EMBL/GenBank/DDBJ databases">
        <authorList>
            <person name="Sun Q."/>
            <person name="Evtushenko L."/>
        </authorList>
    </citation>
    <scope>NUCLEOTIDE SEQUENCE</scope>
    <source>
        <strain evidence="2">VKM Ac-1069</strain>
    </source>
</reference>
<dbReference type="Proteomes" id="UP001143463">
    <property type="component" value="Unassembled WGS sequence"/>
</dbReference>
<protein>
    <submittedName>
        <fullName evidence="2">NAD-dependent epimerase/dehydratase</fullName>
    </submittedName>
</protein>
<keyword evidence="3" id="KW-1185">Reference proteome</keyword>
<gene>
    <name evidence="2" type="ORF">GCM10017577_36710</name>
</gene>
<dbReference type="GO" id="GO:0005737">
    <property type="term" value="C:cytoplasm"/>
    <property type="evidence" value="ECO:0007669"/>
    <property type="project" value="TreeGrafter"/>
</dbReference>
<organism evidence="2 3">
    <name type="scientific">Pseudonocardia halophobica</name>
    <dbReference type="NCBI Taxonomy" id="29401"/>
    <lineage>
        <taxon>Bacteria</taxon>
        <taxon>Bacillati</taxon>
        <taxon>Actinomycetota</taxon>
        <taxon>Actinomycetes</taxon>
        <taxon>Pseudonocardiales</taxon>
        <taxon>Pseudonocardiaceae</taxon>
        <taxon>Pseudonocardia</taxon>
    </lineage>
</organism>
<dbReference type="InterPro" id="IPR001509">
    <property type="entry name" value="Epimerase_deHydtase"/>
</dbReference>
<evidence type="ECO:0000259" key="1">
    <source>
        <dbReference type="Pfam" id="PF01370"/>
    </source>
</evidence>
<accession>A0A9W6L5K5</accession>
<dbReference type="RefSeq" id="WP_037048032.1">
    <property type="nucleotide sequence ID" value="NZ_BAAAUZ010000018.1"/>
</dbReference>
<dbReference type="InterPro" id="IPR036291">
    <property type="entry name" value="NAD(P)-bd_dom_sf"/>
</dbReference>
<dbReference type="AlphaFoldDB" id="A0A9W6L5K5"/>
<dbReference type="Gene3D" id="3.40.50.720">
    <property type="entry name" value="NAD(P)-binding Rossmann-like Domain"/>
    <property type="match status" value="1"/>
</dbReference>
<dbReference type="PANTHER" id="PTHR48079">
    <property type="entry name" value="PROTEIN YEEZ"/>
    <property type="match status" value="1"/>
</dbReference>
<dbReference type="Pfam" id="PF01370">
    <property type="entry name" value="Epimerase"/>
    <property type="match status" value="1"/>
</dbReference>